<protein>
    <submittedName>
        <fullName evidence="2">Flavodoxin</fullName>
    </submittedName>
</protein>
<sequence>MTFAVRYYTKTGNTKRLAEEIAQALGVEALPITEPVTEPVDYLFLGNSFYAFTINPEVKQFISSLDKKLVGKIVNFGSAAMLNSTYKKVKAEAKRVGIEMDEKEFHCKGEFKGLHKGRPNAEDLKAAVEFAKQFSR</sequence>
<dbReference type="GO" id="GO:0010181">
    <property type="term" value="F:FMN binding"/>
    <property type="evidence" value="ECO:0007669"/>
    <property type="project" value="InterPro"/>
</dbReference>
<comment type="caution">
    <text evidence="2">The sequence shown here is derived from an EMBL/GenBank/DDBJ whole genome shotgun (WGS) entry which is preliminary data.</text>
</comment>
<dbReference type="InterPro" id="IPR008254">
    <property type="entry name" value="Flavodoxin/NO_synth"/>
</dbReference>
<keyword evidence="3" id="KW-1185">Reference proteome</keyword>
<dbReference type="AlphaFoldDB" id="A0A2G3E0D0"/>
<dbReference type="RefSeq" id="WP_099386851.1">
    <property type="nucleotide sequence ID" value="NZ_JANSWH010000033.1"/>
</dbReference>
<organism evidence="2 3">
    <name type="scientific">Agathobacter ruminis</name>
    <dbReference type="NCBI Taxonomy" id="1712665"/>
    <lineage>
        <taxon>Bacteria</taxon>
        <taxon>Bacillati</taxon>
        <taxon>Bacillota</taxon>
        <taxon>Clostridia</taxon>
        <taxon>Lachnospirales</taxon>
        <taxon>Lachnospiraceae</taxon>
        <taxon>Agathobacter</taxon>
    </lineage>
</organism>
<feature type="domain" description="Flavodoxin-like" evidence="1">
    <location>
        <begin position="5"/>
        <end position="109"/>
    </location>
</feature>
<reference evidence="2 3" key="2">
    <citation type="submission" date="2017-10" db="EMBL/GenBank/DDBJ databases">
        <authorList>
            <person name="Banno H."/>
            <person name="Chua N.-H."/>
        </authorList>
    </citation>
    <scope>NUCLEOTIDE SEQUENCE [LARGE SCALE GENOMIC DNA]</scope>
    <source>
        <strain evidence="2 3">JK623</strain>
    </source>
</reference>
<evidence type="ECO:0000259" key="1">
    <source>
        <dbReference type="Pfam" id="PF12641"/>
    </source>
</evidence>
<accession>A0A2G3E0D0</accession>
<name>A0A2G3E0D0_9FIRM</name>
<dbReference type="Proteomes" id="UP000224563">
    <property type="component" value="Unassembled WGS sequence"/>
</dbReference>
<dbReference type="EMBL" id="PDYG01000128">
    <property type="protein sequence ID" value="PHU36681.1"/>
    <property type="molecule type" value="Genomic_DNA"/>
</dbReference>
<evidence type="ECO:0000313" key="2">
    <source>
        <dbReference type="EMBL" id="PHU36681.1"/>
    </source>
</evidence>
<evidence type="ECO:0000313" key="3">
    <source>
        <dbReference type="Proteomes" id="UP000224563"/>
    </source>
</evidence>
<dbReference type="GO" id="GO:0016651">
    <property type="term" value="F:oxidoreductase activity, acting on NAD(P)H"/>
    <property type="evidence" value="ECO:0007669"/>
    <property type="project" value="UniProtKB-ARBA"/>
</dbReference>
<reference evidence="2 3" key="1">
    <citation type="submission" date="2017-10" db="EMBL/GenBank/DDBJ databases">
        <title>Resolving the taxonomy of Roseburia spp., Eubacterium rectale and Agathobacter spp. through phylogenomic analysis.</title>
        <authorList>
            <person name="Sheridan P.O."/>
            <person name="Walker A.W."/>
            <person name="Duncan S.H."/>
            <person name="Scott K.P."/>
            <person name="Toole P.W.O."/>
            <person name="Luis P."/>
            <person name="Flint H.J."/>
        </authorList>
    </citation>
    <scope>NUCLEOTIDE SEQUENCE [LARGE SCALE GENOMIC DNA]</scope>
    <source>
        <strain evidence="2 3">JK623</strain>
    </source>
</reference>
<dbReference type="SUPFAM" id="SSF52218">
    <property type="entry name" value="Flavoproteins"/>
    <property type="match status" value="1"/>
</dbReference>
<dbReference type="InterPro" id="IPR029039">
    <property type="entry name" value="Flavoprotein-like_sf"/>
</dbReference>
<proteinExistence type="predicted"/>
<dbReference type="Pfam" id="PF12641">
    <property type="entry name" value="Flavodoxin_3"/>
    <property type="match status" value="1"/>
</dbReference>
<gene>
    <name evidence="2" type="ORF">CSX02_12000</name>
</gene>
<dbReference type="Gene3D" id="3.40.50.360">
    <property type="match status" value="1"/>
</dbReference>